<gene>
    <name evidence="1" type="ORF">CK556_02040</name>
</gene>
<organism evidence="1 2">
    <name type="scientific">Mesoplasma chauliocola</name>
    <dbReference type="NCBI Taxonomy" id="216427"/>
    <lineage>
        <taxon>Bacteria</taxon>
        <taxon>Bacillati</taxon>
        <taxon>Mycoplasmatota</taxon>
        <taxon>Mollicutes</taxon>
        <taxon>Entomoplasmatales</taxon>
        <taxon>Entomoplasmataceae</taxon>
        <taxon>Mesoplasma</taxon>
    </lineage>
</organism>
<evidence type="ECO:0000313" key="1">
    <source>
        <dbReference type="EMBL" id="ASZ09136.1"/>
    </source>
</evidence>
<proteinExistence type="predicted"/>
<dbReference type="EMBL" id="CP023173">
    <property type="protein sequence ID" value="ASZ09136.1"/>
    <property type="molecule type" value="Genomic_DNA"/>
</dbReference>
<protein>
    <submittedName>
        <fullName evidence="1">Uncharacterized protein</fullName>
    </submittedName>
</protein>
<dbReference type="RefSeq" id="WP_027875391.1">
    <property type="nucleotide sequence ID" value="NZ_CP023173.1"/>
</dbReference>
<evidence type="ECO:0000313" key="2">
    <source>
        <dbReference type="Proteomes" id="UP000232229"/>
    </source>
</evidence>
<dbReference type="AlphaFoldDB" id="A0A249SNC0"/>
<reference evidence="1 2" key="1">
    <citation type="submission" date="2017-08" db="EMBL/GenBank/DDBJ databases">
        <title>Complete Genome Sequence of Mesoplasma chauliocola.</title>
        <authorList>
            <person name="Knight T.F.Jr."/>
            <person name="Citino T."/>
        </authorList>
    </citation>
    <scope>NUCLEOTIDE SEQUENCE [LARGE SCALE GENOMIC DNA]</scope>
    <source>
        <strain evidence="1 2">CHPA-2</strain>
    </source>
</reference>
<keyword evidence="2" id="KW-1185">Reference proteome</keyword>
<dbReference type="KEGG" id="mchc:CK556_02040"/>
<name>A0A249SNC0_9MOLU</name>
<dbReference type="Proteomes" id="UP000232229">
    <property type="component" value="Chromosome"/>
</dbReference>
<sequence length="164" mass="19873">MKKNKYIFASLLILVLVFITSVFGVFDLTKKEEFNFELRYEFKTNISNFSYPKKLPKNKYKNYWIEFEKRNSNLSWFDSINIDLRFDKIFLDIKDKHVVKIDQKSLVKKDLQIFNLNSIELNELYLILKQNRSSFQIEMEVKKFCESINDKFLFQKGISKFILF</sequence>
<accession>A0A249SNC0</accession>